<keyword evidence="1" id="KW-1133">Transmembrane helix</keyword>
<dbReference type="GeneID" id="78228348"/>
<dbReference type="eggNOG" id="COG4709">
    <property type="taxonomic scope" value="Bacteria"/>
</dbReference>
<keyword evidence="1" id="KW-0472">Membrane</keyword>
<dbReference type="AlphaFoldDB" id="E7GDD9"/>
<keyword evidence="3" id="KW-1185">Reference proteome</keyword>
<comment type="caution">
    <text evidence="2">The sequence shown here is derived from an EMBL/GenBank/DDBJ whole genome shotgun (WGS) entry which is preliminary data.</text>
</comment>
<dbReference type="HOGENOM" id="CLU_080365_1_1_9"/>
<protein>
    <recommendedName>
        <fullName evidence="4">DUF1700 domain-containing protein</fullName>
    </recommendedName>
</protein>
<evidence type="ECO:0000313" key="3">
    <source>
        <dbReference type="Proteomes" id="UP000003157"/>
    </source>
</evidence>
<dbReference type="Pfam" id="PF22564">
    <property type="entry name" value="HAAS"/>
    <property type="match status" value="1"/>
</dbReference>
<dbReference type="RefSeq" id="WP_008789869.1">
    <property type="nucleotide sequence ID" value="NZ_AKCB01000001.1"/>
</dbReference>
<keyword evidence="1" id="KW-0812">Transmembrane</keyword>
<dbReference type="STRING" id="100884.GCA_000269565_00435"/>
<feature type="transmembrane region" description="Helical" evidence="1">
    <location>
        <begin position="149"/>
        <end position="170"/>
    </location>
</feature>
<evidence type="ECO:0008006" key="4">
    <source>
        <dbReference type="Google" id="ProtNLM"/>
    </source>
</evidence>
<organism evidence="2 3">
    <name type="scientific">Coprobacillus cateniformis</name>
    <dbReference type="NCBI Taxonomy" id="100884"/>
    <lineage>
        <taxon>Bacteria</taxon>
        <taxon>Bacillati</taxon>
        <taxon>Bacillota</taxon>
        <taxon>Erysipelotrichia</taxon>
        <taxon>Erysipelotrichales</taxon>
        <taxon>Coprobacillaceae</taxon>
        <taxon>Coprobacillus</taxon>
    </lineage>
</organism>
<reference evidence="2 3" key="1">
    <citation type="submission" date="2010-12" db="EMBL/GenBank/DDBJ databases">
        <title>The Genome Sequence of Coprobacillus sp. strain 29_1.</title>
        <authorList>
            <consortium name="The Broad Institute Genome Sequencing Platform"/>
            <person name="Earl A."/>
            <person name="Ward D."/>
            <person name="Feldgarden M."/>
            <person name="Gevers D."/>
            <person name="Daigneault M."/>
            <person name="Sibley C.D."/>
            <person name="White A."/>
            <person name="Strauss J."/>
            <person name="Allen-Vercoe E."/>
            <person name="Young S.K."/>
            <person name="Zeng Q."/>
            <person name="Gargeya S."/>
            <person name="Fitzgerald M."/>
            <person name="Haas B."/>
            <person name="Abouelleil A."/>
            <person name="Alvarado L."/>
            <person name="Arachchi H.M."/>
            <person name="Berlin A."/>
            <person name="Brown A."/>
            <person name="Chapman S.B."/>
            <person name="Chen Z."/>
            <person name="Dunbar C."/>
            <person name="Freedman E."/>
            <person name="Gearin G."/>
            <person name="Gellesch M."/>
            <person name="Goldberg J."/>
            <person name="Griggs A."/>
            <person name="Gujja S."/>
            <person name="Heilman E."/>
            <person name="Heiman D."/>
            <person name="Howarth C."/>
            <person name="Larson L."/>
            <person name="Lui A."/>
            <person name="MacDonald P.J.P."/>
            <person name="Mehta T."/>
            <person name="Montmayeur A."/>
            <person name="Murphy C."/>
            <person name="Neiman D."/>
            <person name="Pearson M."/>
            <person name="Priest M."/>
            <person name="Roberts A."/>
            <person name="Saif S."/>
            <person name="Shea T."/>
            <person name="Shenoy N."/>
            <person name="Sisk P."/>
            <person name="Stolte C."/>
            <person name="Sykes S."/>
            <person name="White J."/>
            <person name="Yandava C."/>
            <person name="Nusbaum C."/>
            <person name="Birren B."/>
        </authorList>
    </citation>
    <scope>NUCLEOTIDE SEQUENCE [LARGE SCALE GENOMIC DNA]</scope>
    <source>
        <strain evidence="2 3">29_1</strain>
    </source>
</reference>
<evidence type="ECO:0000256" key="1">
    <source>
        <dbReference type="SAM" id="Phobius"/>
    </source>
</evidence>
<dbReference type="EMBL" id="ADKX01000041">
    <property type="protein sequence ID" value="EFW03990.1"/>
    <property type="molecule type" value="Genomic_DNA"/>
</dbReference>
<proteinExistence type="predicted"/>
<feature type="transmembrane region" description="Helical" evidence="1">
    <location>
        <begin position="78"/>
        <end position="108"/>
    </location>
</feature>
<dbReference type="OrthoDB" id="9804829at2"/>
<accession>E7GDD9</accession>
<name>E7GDD9_9FIRM</name>
<sequence length="199" mass="21778">MTKKEFIEKLEAELKDETYSTVTQVMTYYEEIIADLMEDGYSEEDAISKLGSIQETVANVKGNEEIIEIKKMKTTTSAWVSILLILGFPLWGSLMAAWLCLLLAAYILIWCVPIITVALGLAGSMSFIVGIFGSFVLFTESVSLGITQLGVSAIFGAVGLIGIALTYRVSGTILAYSKKMTVYVKEFSVQILRKVGVVC</sequence>
<dbReference type="Proteomes" id="UP000003157">
    <property type="component" value="Unassembled WGS sequence"/>
</dbReference>
<evidence type="ECO:0000313" key="2">
    <source>
        <dbReference type="EMBL" id="EFW03990.1"/>
    </source>
</evidence>
<feature type="transmembrane region" description="Helical" evidence="1">
    <location>
        <begin position="114"/>
        <end position="137"/>
    </location>
</feature>
<gene>
    <name evidence="2" type="ORF">HMPREF9488_02782</name>
</gene>